<dbReference type="VEuPathDB" id="VectorBase:ISCI001778"/>
<dbReference type="EMBL" id="ABJB010193075">
    <property type="status" value="NOT_ANNOTATED_CDS"/>
    <property type="molecule type" value="Genomic_DNA"/>
</dbReference>
<dbReference type="EMBL" id="DS627411">
    <property type="protein sequence ID" value="EEC01084.1"/>
    <property type="molecule type" value="Genomic_DNA"/>
</dbReference>
<feature type="non-terminal residue" evidence="1">
    <location>
        <position position="61"/>
    </location>
</feature>
<accession>B7P3B2</accession>
<sequence length="61" mass="6912">CWEAGHFPQQWKEANIAMRPTSGKMLQLENLSPTSLTSCIGKLLEHIILTRLSKHMEDHGP</sequence>
<name>B7P3B2_IXOSC</name>
<reference evidence="1 3" key="1">
    <citation type="submission" date="2008-03" db="EMBL/GenBank/DDBJ databases">
        <title>Annotation of Ixodes scapularis.</title>
        <authorList>
            <consortium name="Ixodes scapularis Genome Project Consortium"/>
            <person name="Caler E."/>
            <person name="Hannick L.I."/>
            <person name="Bidwell S."/>
            <person name="Joardar V."/>
            <person name="Thiagarajan M."/>
            <person name="Amedeo P."/>
            <person name="Galinsky K.J."/>
            <person name="Schobel S."/>
            <person name="Inman J."/>
            <person name="Hostetler J."/>
            <person name="Miller J."/>
            <person name="Hammond M."/>
            <person name="Megy K."/>
            <person name="Lawson D."/>
            <person name="Kodira C."/>
            <person name="Sutton G."/>
            <person name="Meyer J."/>
            <person name="Hill C.A."/>
            <person name="Birren B."/>
            <person name="Nene V."/>
            <person name="Collins F."/>
            <person name="Alarcon-Chaidez F."/>
            <person name="Wikel S."/>
            <person name="Strausberg R."/>
        </authorList>
    </citation>
    <scope>NUCLEOTIDE SEQUENCE [LARGE SCALE GENOMIC DNA]</scope>
    <source>
        <strain evidence="3">Wikel</strain>
        <strain evidence="1">Wikel colony</strain>
    </source>
</reference>
<evidence type="ECO:0008006" key="4">
    <source>
        <dbReference type="Google" id="ProtNLM"/>
    </source>
</evidence>
<protein>
    <recommendedName>
        <fullName evidence="4">RNA-directed DNA polymerase from mobile element jockey</fullName>
    </recommendedName>
</protein>
<dbReference type="PaxDb" id="6945-B7P3B2"/>
<dbReference type="InParanoid" id="B7P3B2"/>
<dbReference type="HOGENOM" id="CLU_2929363_0_0_1"/>
<dbReference type="EnsemblMetazoa" id="ISCW001778-RA">
    <property type="protein sequence ID" value="ISCW001778-PA"/>
    <property type="gene ID" value="ISCW001778"/>
</dbReference>
<organism>
    <name type="scientific">Ixodes scapularis</name>
    <name type="common">Black-legged tick</name>
    <name type="synonym">Deer tick</name>
    <dbReference type="NCBI Taxonomy" id="6945"/>
    <lineage>
        <taxon>Eukaryota</taxon>
        <taxon>Metazoa</taxon>
        <taxon>Ecdysozoa</taxon>
        <taxon>Arthropoda</taxon>
        <taxon>Chelicerata</taxon>
        <taxon>Arachnida</taxon>
        <taxon>Acari</taxon>
        <taxon>Parasitiformes</taxon>
        <taxon>Ixodida</taxon>
        <taxon>Ixodoidea</taxon>
        <taxon>Ixodidae</taxon>
        <taxon>Ixodinae</taxon>
        <taxon>Ixodes</taxon>
    </lineage>
</organism>
<proteinExistence type="predicted"/>
<dbReference type="AlphaFoldDB" id="B7P3B2"/>
<evidence type="ECO:0000313" key="1">
    <source>
        <dbReference type="EMBL" id="EEC01084.1"/>
    </source>
</evidence>
<gene>
    <name evidence="1" type="ORF">IscW_ISCW001778</name>
</gene>
<reference evidence="2" key="2">
    <citation type="submission" date="2020-05" db="UniProtKB">
        <authorList>
            <consortium name="EnsemblMetazoa"/>
        </authorList>
    </citation>
    <scope>IDENTIFICATION</scope>
    <source>
        <strain evidence="2">wikel</strain>
    </source>
</reference>
<dbReference type="VEuPathDB" id="VectorBase:ISCW001778"/>
<dbReference type="Proteomes" id="UP000001555">
    <property type="component" value="Unassembled WGS sequence"/>
</dbReference>
<feature type="non-terminal residue" evidence="1">
    <location>
        <position position="1"/>
    </location>
</feature>
<evidence type="ECO:0000313" key="2">
    <source>
        <dbReference type="EnsemblMetazoa" id="ISCW001778-PA"/>
    </source>
</evidence>
<keyword evidence="3" id="KW-1185">Reference proteome</keyword>
<evidence type="ECO:0000313" key="3">
    <source>
        <dbReference type="Proteomes" id="UP000001555"/>
    </source>
</evidence>